<keyword evidence="3" id="KW-1185">Reference proteome</keyword>
<evidence type="ECO:0000313" key="3">
    <source>
        <dbReference type="Proteomes" id="UP000321570"/>
    </source>
</evidence>
<dbReference type="AlphaFoldDB" id="A0A564Y7V2"/>
<accession>A0A564Y7V2</accession>
<dbReference type="Proteomes" id="UP000321570">
    <property type="component" value="Unassembled WGS sequence"/>
</dbReference>
<sequence>MTEHRNLEIVRFLKVATSFVCKAREKSLNENNGDELTTTRKRKQEHCQSSADPLTHSLNHSEHLNLWEECMAWDDMMDEFVRSQCATSCRRSSSVCWNNKR</sequence>
<evidence type="ECO:0000256" key="1">
    <source>
        <dbReference type="SAM" id="MobiDB-lite"/>
    </source>
</evidence>
<organism evidence="2 3">
    <name type="scientific">Hymenolepis diminuta</name>
    <name type="common">Rat tapeworm</name>
    <dbReference type="NCBI Taxonomy" id="6216"/>
    <lineage>
        <taxon>Eukaryota</taxon>
        <taxon>Metazoa</taxon>
        <taxon>Spiralia</taxon>
        <taxon>Lophotrochozoa</taxon>
        <taxon>Platyhelminthes</taxon>
        <taxon>Cestoda</taxon>
        <taxon>Eucestoda</taxon>
        <taxon>Cyclophyllidea</taxon>
        <taxon>Hymenolepididae</taxon>
        <taxon>Hymenolepis</taxon>
    </lineage>
</organism>
<reference evidence="2 3" key="1">
    <citation type="submission" date="2019-07" db="EMBL/GenBank/DDBJ databases">
        <authorList>
            <person name="Jastrzebski P J."/>
            <person name="Paukszto L."/>
            <person name="Jastrzebski P J."/>
        </authorList>
    </citation>
    <scope>NUCLEOTIDE SEQUENCE [LARGE SCALE GENOMIC DNA]</scope>
    <source>
        <strain evidence="2 3">WMS-il1</strain>
    </source>
</reference>
<gene>
    <name evidence="2" type="ORF">WMSIL1_LOCUS4075</name>
</gene>
<feature type="region of interest" description="Disordered" evidence="1">
    <location>
        <begin position="30"/>
        <end position="56"/>
    </location>
</feature>
<name>A0A564Y7V2_HYMDI</name>
<evidence type="ECO:0000313" key="2">
    <source>
        <dbReference type="EMBL" id="VUZ43352.1"/>
    </source>
</evidence>
<dbReference type="EMBL" id="CABIJS010000111">
    <property type="protein sequence ID" value="VUZ43352.1"/>
    <property type="molecule type" value="Genomic_DNA"/>
</dbReference>
<proteinExistence type="predicted"/>
<protein>
    <submittedName>
        <fullName evidence="2">Uncharacterized protein</fullName>
    </submittedName>
</protein>
<feature type="compositionally biased region" description="Polar residues" evidence="1">
    <location>
        <begin position="47"/>
        <end position="56"/>
    </location>
</feature>